<accession>A0A0E9X0E2</accession>
<protein>
    <submittedName>
        <fullName evidence="1">Uncharacterized protein</fullName>
    </submittedName>
</protein>
<name>A0A0E9X0E2_ANGAN</name>
<dbReference type="EMBL" id="GBXM01012666">
    <property type="protein sequence ID" value="JAH95911.1"/>
    <property type="molecule type" value="Transcribed_RNA"/>
</dbReference>
<proteinExistence type="predicted"/>
<sequence>MSRLQQSSLQSTQGQNELLMSSVWERFLNVMDQRGADILAPFAHVCGSTVWSQSQYTAPGRSGLRGKWKRECKVQEATIPRLTNLPSL</sequence>
<dbReference type="AlphaFoldDB" id="A0A0E9X0E2"/>
<organism evidence="1">
    <name type="scientific">Anguilla anguilla</name>
    <name type="common">European freshwater eel</name>
    <name type="synonym">Muraena anguilla</name>
    <dbReference type="NCBI Taxonomy" id="7936"/>
    <lineage>
        <taxon>Eukaryota</taxon>
        <taxon>Metazoa</taxon>
        <taxon>Chordata</taxon>
        <taxon>Craniata</taxon>
        <taxon>Vertebrata</taxon>
        <taxon>Euteleostomi</taxon>
        <taxon>Actinopterygii</taxon>
        <taxon>Neopterygii</taxon>
        <taxon>Teleostei</taxon>
        <taxon>Anguilliformes</taxon>
        <taxon>Anguillidae</taxon>
        <taxon>Anguilla</taxon>
    </lineage>
</organism>
<reference evidence="1" key="1">
    <citation type="submission" date="2014-11" db="EMBL/GenBank/DDBJ databases">
        <authorList>
            <person name="Amaro Gonzalez C."/>
        </authorList>
    </citation>
    <scope>NUCLEOTIDE SEQUENCE</scope>
</reference>
<evidence type="ECO:0000313" key="1">
    <source>
        <dbReference type="EMBL" id="JAH95911.1"/>
    </source>
</evidence>
<reference evidence="1" key="2">
    <citation type="journal article" date="2015" name="Fish Shellfish Immunol.">
        <title>Early steps in the European eel (Anguilla anguilla)-Vibrio vulnificus interaction in the gills: Role of the RtxA13 toxin.</title>
        <authorList>
            <person name="Callol A."/>
            <person name="Pajuelo D."/>
            <person name="Ebbesson L."/>
            <person name="Teles M."/>
            <person name="MacKenzie S."/>
            <person name="Amaro C."/>
        </authorList>
    </citation>
    <scope>NUCLEOTIDE SEQUENCE</scope>
</reference>